<evidence type="ECO:0000313" key="3">
    <source>
        <dbReference type="RefSeq" id="XP_030761885.1"/>
    </source>
</evidence>
<dbReference type="FunCoup" id="A0A6J2YG72">
    <property type="interactions" value="173"/>
</dbReference>
<reference evidence="3" key="1">
    <citation type="submission" date="2025-08" db="UniProtKB">
        <authorList>
            <consortium name="RefSeq"/>
        </authorList>
    </citation>
    <scope>IDENTIFICATION</scope>
    <source>
        <tissue evidence="3">Gonads</tissue>
    </source>
</reference>
<name>A0A6J2YG72_SITOR</name>
<dbReference type="GO" id="GO:0016791">
    <property type="term" value="F:phosphatase activity"/>
    <property type="evidence" value="ECO:0007669"/>
    <property type="project" value="TreeGrafter"/>
</dbReference>
<dbReference type="PANTHER" id="PTHR11567">
    <property type="entry name" value="ACID PHOSPHATASE-RELATED"/>
    <property type="match status" value="1"/>
</dbReference>
<keyword evidence="2" id="KW-1185">Reference proteome</keyword>
<dbReference type="GeneID" id="115886746"/>
<dbReference type="InterPro" id="IPR019129">
    <property type="entry name" value="Folate-sensitive_fs_Fra10Ac1"/>
</dbReference>
<feature type="region of interest" description="Disordered" evidence="1">
    <location>
        <begin position="183"/>
        <end position="217"/>
    </location>
</feature>
<dbReference type="InterPro" id="IPR050645">
    <property type="entry name" value="Histidine_acid_phosphatase"/>
</dbReference>
<sequence length="247" mass="29437">MSLRSQMRYLNPYEIHKVIVNDYILKKPGDTRSLKRDCSKDRTDYHVIKDNHKFLWTDNDKPESWEEEFAKKYYEKLFKEYCIADLSFYKANKIALRWRVEQEVVVGKGQFICGNKHCSEKENLRTWEVNFAYKENDEKKNALIKLRLCPSCSTKLNYHSKKREIKRIKHKLKHKKDELLKSTLNKKKSANDEEKSTVELGVLPSASTSTENTRMDLKDDDTWAQKKVIEVKSREDEMQEYLDDLLL</sequence>
<dbReference type="Pfam" id="PF09725">
    <property type="entry name" value="Fra10Ac1"/>
    <property type="match status" value="1"/>
</dbReference>
<protein>
    <submittedName>
        <fullName evidence="3">Protein FRA10AC1</fullName>
    </submittedName>
</protein>
<organism evidence="2 3">
    <name type="scientific">Sitophilus oryzae</name>
    <name type="common">Rice weevil</name>
    <name type="synonym">Curculio oryzae</name>
    <dbReference type="NCBI Taxonomy" id="7048"/>
    <lineage>
        <taxon>Eukaryota</taxon>
        <taxon>Metazoa</taxon>
        <taxon>Ecdysozoa</taxon>
        <taxon>Arthropoda</taxon>
        <taxon>Hexapoda</taxon>
        <taxon>Insecta</taxon>
        <taxon>Pterygota</taxon>
        <taxon>Neoptera</taxon>
        <taxon>Endopterygota</taxon>
        <taxon>Coleoptera</taxon>
        <taxon>Polyphaga</taxon>
        <taxon>Cucujiformia</taxon>
        <taxon>Curculionidae</taxon>
        <taxon>Dryophthorinae</taxon>
        <taxon>Sitophilus</taxon>
    </lineage>
</organism>
<proteinExistence type="predicted"/>
<dbReference type="KEGG" id="soy:115886746"/>
<accession>A0A6J2YG72</accession>
<dbReference type="AlphaFoldDB" id="A0A6J2YG72"/>
<evidence type="ECO:0000256" key="1">
    <source>
        <dbReference type="SAM" id="MobiDB-lite"/>
    </source>
</evidence>
<dbReference type="InParanoid" id="A0A6J2YG72"/>
<gene>
    <name evidence="3" type="primary">LOC115886746</name>
</gene>
<evidence type="ECO:0000313" key="2">
    <source>
        <dbReference type="Proteomes" id="UP000504635"/>
    </source>
</evidence>
<dbReference type="Proteomes" id="UP000504635">
    <property type="component" value="Unplaced"/>
</dbReference>
<dbReference type="RefSeq" id="XP_030761885.1">
    <property type="nucleotide sequence ID" value="XM_030906025.1"/>
</dbReference>
<dbReference type="OrthoDB" id="197967at2759"/>
<dbReference type="PANTHER" id="PTHR11567:SF25">
    <property type="entry name" value="PROTEIN FRA10AC1"/>
    <property type="match status" value="1"/>
</dbReference>